<accession>A0A2I1IE85</accession>
<proteinExistence type="predicted"/>
<gene>
    <name evidence="1" type="ORF">CYJ40_10415</name>
</gene>
<comment type="caution">
    <text evidence="1">The sequence shown here is derived from an EMBL/GenBank/DDBJ whole genome shotgun (WGS) entry which is preliminary data.</text>
</comment>
<name>A0A2I1IE85_9MICO</name>
<protein>
    <submittedName>
        <fullName evidence="1">Uncharacterized protein</fullName>
    </submittedName>
</protein>
<sequence length="153" mass="17329">MVPEYTFGEGLEVSADDIQLADEAVIFFTEYMATANRAYKDGGEYWDKYIDMSAADLKEANENARDELEASGFRAVNDLKYQTPRVLDFGLDEDGVFLAACLDYQNWERVSNDGPYRPEGVDDHPEMGFYLIKADGVWKASELYKESPSCDTE</sequence>
<organism evidence="1 2">
    <name type="scientific">Brevibacterium ravenspurgense</name>
    <dbReference type="NCBI Taxonomy" id="479117"/>
    <lineage>
        <taxon>Bacteria</taxon>
        <taxon>Bacillati</taxon>
        <taxon>Actinomycetota</taxon>
        <taxon>Actinomycetes</taxon>
        <taxon>Micrococcales</taxon>
        <taxon>Brevibacteriaceae</taxon>
        <taxon>Brevibacterium</taxon>
    </lineage>
</organism>
<evidence type="ECO:0000313" key="1">
    <source>
        <dbReference type="EMBL" id="PKY69436.1"/>
    </source>
</evidence>
<reference evidence="1 2" key="1">
    <citation type="submission" date="2017-12" db="EMBL/GenBank/DDBJ databases">
        <title>Phylogenetic diversity of female urinary microbiome.</title>
        <authorList>
            <person name="Thomas-White K."/>
            <person name="Wolfe A.J."/>
        </authorList>
    </citation>
    <scope>NUCLEOTIDE SEQUENCE [LARGE SCALE GENOMIC DNA]</scope>
    <source>
        <strain evidence="1 2">UMB0426</strain>
    </source>
</reference>
<dbReference type="AlphaFoldDB" id="A0A2I1IE85"/>
<dbReference type="EMBL" id="PKGO01000012">
    <property type="protein sequence ID" value="PKY69436.1"/>
    <property type="molecule type" value="Genomic_DNA"/>
</dbReference>
<dbReference type="Proteomes" id="UP000242755">
    <property type="component" value="Unassembled WGS sequence"/>
</dbReference>
<evidence type="ECO:0000313" key="2">
    <source>
        <dbReference type="Proteomes" id="UP000242755"/>
    </source>
</evidence>